<keyword evidence="3" id="KW-0472">Membrane</keyword>
<feature type="chain" id="PRO_5040824218" evidence="4">
    <location>
        <begin position="23"/>
        <end position="355"/>
    </location>
</feature>
<evidence type="ECO:0000256" key="4">
    <source>
        <dbReference type="SAM" id="SignalP"/>
    </source>
</evidence>
<evidence type="ECO:0000259" key="5">
    <source>
        <dbReference type="Pfam" id="PF13609"/>
    </source>
</evidence>
<accession>A0A9X3HQH4</accession>
<sequence length="355" mass="38734">MKKTLLALALAPVALLPITSQAAQIYKAEDGSVLNMYGRVQGDFKYHDEHSNPAADGDEKLNGSVSARVGFNGHQVINDDYSLIGQMQYQLVSNDEDASIDWQARYVWAGIDMNENGRIETGRVLSVVTLFSDIGDIFSTGGDPVAGYHVGTVDSSAALIFRQNGTFQYRNEIGNLAFGTALITNSNVDYGYNAAARYTIDMGDAGILKPAAMFQYNKSDDASADVQDYQTWGLGSQYFLGGLYLGAAYTQESMGLRNSSDNADTTGYDFRAAYDFGDWVVRAGYRYLALDESTNGEDVIEDAIQTEVQYRLTRQSSIFLNYTDNKGGNSDITSSGASVSGQKGAVFTTSLRYEW</sequence>
<dbReference type="GO" id="GO:0009279">
    <property type="term" value="C:cell outer membrane"/>
    <property type="evidence" value="ECO:0007669"/>
    <property type="project" value="UniProtKB-SubCell"/>
</dbReference>
<gene>
    <name evidence="6" type="ORF">MD483_05540</name>
</gene>
<keyword evidence="2 4" id="KW-0732">Signal</keyword>
<dbReference type="Proteomes" id="UP001155586">
    <property type="component" value="Unassembled WGS sequence"/>
</dbReference>
<dbReference type="Gene3D" id="2.40.160.10">
    <property type="entry name" value="Porin"/>
    <property type="match status" value="1"/>
</dbReference>
<dbReference type="InterPro" id="IPR023614">
    <property type="entry name" value="Porin_dom_sf"/>
</dbReference>
<reference evidence="6" key="1">
    <citation type="submission" date="2022-02" db="EMBL/GenBank/DDBJ databases">
        <title>Vibrio sp. nov., a new bacterium isolated from Bohai sea, China.</title>
        <authorList>
            <person name="Yuan Y."/>
        </authorList>
    </citation>
    <scope>NUCLEOTIDE SEQUENCE</scope>
    <source>
        <strain evidence="6">DBSS07</strain>
    </source>
</reference>
<keyword evidence="7" id="KW-1185">Reference proteome</keyword>
<proteinExistence type="predicted"/>
<evidence type="ECO:0000256" key="3">
    <source>
        <dbReference type="ARBA" id="ARBA00023136"/>
    </source>
</evidence>
<evidence type="ECO:0000256" key="1">
    <source>
        <dbReference type="ARBA" id="ARBA00004571"/>
    </source>
</evidence>
<feature type="signal peptide" evidence="4">
    <location>
        <begin position="1"/>
        <end position="22"/>
    </location>
</feature>
<dbReference type="InterPro" id="IPR050298">
    <property type="entry name" value="Gram-neg_bact_OMP"/>
</dbReference>
<dbReference type="GO" id="GO:0015288">
    <property type="term" value="F:porin activity"/>
    <property type="evidence" value="ECO:0007669"/>
    <property type="project" value="InterPro"/>
</dbReference>
<dbReference type="RefSeq" id="WP_265686892.1">
    <property type="nucleotide sequence ID" value="NZ_JAKRRX010000021.1"/>
</dbReference>
<organism evidence="6 7">
    <name type="scientific">Vibrio paucivorans</name>
    <dbReference type="NCBI Taxonomy" id="2829489"/>
    <lineage>
        <taxon>Bacteria</taxon>
        <taxon>Pseudomonadati</taxon>
        <taxon>Pseudomonadota</taxon>
        <taxon>Gammaproteobacteria</taxon>
        <taxon>Vibrionales</taxon>
        <taxon>Vibrionaceae</taxon>
        <taxon>Vibrio</taxon>
    </lineage>
</organism>
<dbReference type="CDD" id="cd00342">
    <property type="entry name" value="gram_neg_porins"/>
    <property type="match status" value="1"/>
</dbReference>
<dbReference type="AlphaFoldDB" id="A0A9X3HQH4"/>
<dbReference type="PANTHER" id="PTHR34501">
    <property type="entry name" value="PROTEIN YDDL-RELATED"/>
    <property type="match status" value="1"/>
</dbReference>
<evidence type="ECO:0000313" key="6">
    <source>
        <dbReference type="EMBL" id="MCW8333283.1"/>
    </source>
</evidence>
<dbReference type="SUPFAM" id="SSF56935">
    <property type="entry name" value="Porins"/>
    <property type="match status" value="1"/>
</dbReference>
<dbReference type="Pfam" id="PF13609">
    <property type="entry name" value="Porin_4"/>
    <property type="match status" value="1"/>
</dbReference>
<comment type="caution">
    <text evidence="6">The sequence shown here is derived from an EMBL/GenBank/DDBJ whole genome shotgun (WGS) entry which is preliminary data.</text>
</comment>
<name>A0A9X3HQH4_9VIBR</name>
<dbReference type="InterPro" id="IPR033900">
    <property type="entry name" value="Gram_neg_porin_domain"/>
</dbReference>
<comment type="subcellular location">
    <subcellularLocation>
        <location evidence="1">Cell outer membrane</location>
        <topology evidence="1">Multi-pass membrane protein</topology>
    </subcellularLocation>
</comment>
<evidence type="ECO:0000256" key="2">
    <source>
        <dbReference type="ARBA" id="ARBA00022729"/>
    </source>
</evidence>
<evidence type="ECO:0000313" key="7">
    <source>
        <dbReference type="Proteomes" id="UP001155586"/>
    </source>
</evidence>
<protein>
    <submittedName>
        <fullName evidence="6">Porin</fullName>
    </submittedName>
</protein>
<feature type="domain" description="Porin" evidence="5">
    <location>
        <begin position="21"/>
        <end position="327"/>
    </location>
</feature>
<dbReference type="PANTHER" id="PTHR34501:SF2">
    <property type="entry name" value="OUTER MEMBRANE PORIN F-RELATED"/>
    <property type="match status" value="1"/>
</dbReference>
<dbReference type="EMBL" id="JAKRRX010000021">
    <property type="protein sequence ID" value="MCW8333283.1"/>
    <property type="molecule type" value="Genomic_DNA"/>
</dbReference>